<sequence>MAASGALSALDCSLLSPDVQALRSFVLGWMNSVILGPEGAGASGADMLRDLGGPRNCLRDGMVLASLWAKLHPEAPPIALEAAENEMMEKANLWVVLPVIEAGGVAPVVPSHAWDASSIHDGDQLANLYLGLALAAHAGVVLPRDVYAFQDNEAGAEPEPLALTPMTVTEPRGVPTLIAKVLVDGKDCGQNVIVRASPVLVGRFDDEDPDDSDGDVLIADGSVSSEHCTIWYDGTKFMAKDEGSTHGTLVAQPWSRALVNLGSRDAETGKTTALWRGSELYLGDSQLVVMAVESTHYYSDYPLLASPPGLNLDIVNGATFMGMTTMGVHYPGTSFGACLEADVPEDVAALKLAHATVDDLESLHATFYFSSLLGRYIFTNYAAVPCAVAPPSGSPAGASWIPVQRGSFAFVDHGMQVKLGDVFVFAVSVIPADA</sequence>
<dbReference type="Pfam" id="PF00498">
    <property type="entry name" value="FHA"/>
    <property type="match status" value="1"/>
</dbReference>
<dbReference type="InterPro" id="IPR000253">
    <property type="entry name" value="FHA_dom"/>
</dbReference>
<gene>
    <name evidence="2" type="ORF">AMSG_03958</name>
</gene>
<proteinExistence type="predicted"/>
<dbReference type="SUPFAM" id="SSF49879">
    <property type="entry name" value="SMAD/FHA domain"/>
    <property type="match status" value="1"/>
</dbReference>
<dbReference type="InterPro" id="IPR008984">
    <property type="entry name" value="SMAD_FHA_dom_sf"/>
</dbReference>
<dbReference type="PROSITE" id="PS50006">
    <property type="entry name" value="FHA_DOMAIN"/>
    <property type="match status" value="1"/>
</dbReference>
<dbReference type="CDD" id="cd00060">
    <property type="entry name" value="FHA"/>
    <property type="match status" value="1"/>
</dbReference>
<name>A0A0L0D6M6_THETB</name>
<dbReference type="EMBL" id="GL349448">
    <property type="protein sequence ID" value="KNC47731.1"/>
    <property type="molecule type" value="Genomic_DNA"/>
</dbReference>
<keyword evidence="3" id="KW-1185">Reference proteome</keyword>
<protein>
    <recommendedName>
        <fullName evidence="1">FHA domain-containing protein</fullName>
    </recommendedName>
</protein>
<feature type="domain" description="FHA" evidence="1">
    <location>
        <begin position="199"/>
        <end position="250"/>
    </location>
</feature>
<accession>A0A0L0D6M6</accession>
<evidence type="ECO:0000259" key="1">
    <source>
        <dbReference type="PROSITE" id="PS50006"/>
    </source>
</evidence>
<dbReference type="RefSeq" id="XP_013759209.1">
    <property type="nucleotide sequence ID" value="XM_013903755.1"/>
</dbReference>
<evidence type="ECO:0000313" key="3">
    <source>
        <dbReference type="Proteomes" id="UP000054408"/>
    </source>
</evidence>
<dbReference type="GeneID" id="25563524"/>
<dbReference type="Proteomes" id="UP000054408">
    <property type="component" value="Unassembled WGS sequence"/>
</dbReference>
<reference evidence="2 3" key="1">
    <citation type="submission" date="2010-05" db="EMBL/GenBank/DDBJ databases">
        <title>The Genome Sequence of Thecamonas trahens ATCC 50062.</title>
        <authorList>
            <consortium name="The Broad Institute Genome Sequencing Platform"/>
            <person name="Russ C."/>
            <person name="Cuomo C."/>
            <person name="Shea T."/>
            <person name="Young S.K."/>
            <person name="Zeng Q."/>
            <person name="Koehrsen M."/>
            <person name="Haas B."/>
            <person name="Borodovsky M."/>
            <person name="Guigo R."/>
            <person name="Alvarado L."/>
            <person name="Berlin A."/>
            <person name="Bochicchio J."/>
            <person name="Borenstein D."/>
            <person name="Chapman S."/>
            <person name="Chen Z."/>
            <person name="Freedman E."/>
            <person name="Gellesch M."/>
            <person name="Goldberg J."/>
            <person name="Griggs A."/>
            <person name="Gujja S."/>
            <person name="Heilman E."/>
            <person name="Heiman D."/>
            <person name="Hepburn T."/>
            <person name="Howarth C."/>
            <person name="Jen D."/>
            <person name="Larson L."/>
            <person name="Mehta T."/>
            <person name="Park D."/>
            <person name="Pearson M."/>
            <person name="Roberts A."/>
            <person name="Saif S."/>
            <person name="Shenoy N."/>
            <person name="Sisk P."/>
            <person name="Stolte C."/>
            <person name="Sykes S."/>
            <person name="Thomson T."/>
            <person name="Walk T."/>
            <person name="White J."/>
            <person name="Yandava C."/>
            <person name="Burger G."/>
            <person name="Gray M.W."/>
            <person name="Holland P.W.H."/>
            <person name="King N."/>
            <person name="Lang F.B.F."/>
            <person name="Roger A.J."/>
            <person name="Ruiz-Trillo I."/>
            <person name="Lander E."/>
            <person name="Nusbaum C."/>
        </authorList>
    </citation>
    <scope>NUCLEOTIDE SEQUENCE [LARGE SCALE GENOMIC DNA]</scope>
    <source>
        <strain evidence="2 3">ATCC 50062</strain>
    </source>
</reference>
<dbReference type="AlphaFoldDB" id="A0A0L0D6M6"/>
<organism evidence="2 3">
    <name type="scientific">Thecamonas trahens ATCC 50062</name>
    <dbReference type="NCBI Taxonomy" id="461836"/>
    <lineage>
        <taxon>Eukaryota</taxon>
        <taxon>Apusozoa</taxon>
        <taxon>Apusomonadida</taxon>
        <taxon>Apusomonadidae</taxon>
        <taxon>Thecamonas</taxon>
    </lineage>
</organism>
<evidence type="ECO:0000313" key="2">
    <source>
        <dbReference type="EMBL" id="KNC47731.1"/>
    </source>
</evidence>
<dbReference type="Gene3D" id="2.60.200.20">
    <property type="match status" value="1"/>
</dbReference>